<dbReference type="CDD" id="cd23992">
    <property type="entry name" value="PBP_GOBP"/>
    <property type="match status" value="1"/>
</dbReference>
<proteinExistence type="evidence at transcript level"/>
<name>A0A343WGW7_MATON</name>
<feature type="signal peptide" evidence="2">
    <location>
        <begin position="1"/>
        <end position="16"/>
    </location>
</feature>
<dbReference type="GO" id="GO:0007608">
    <property type="term" value="P:sensory perception of smell"/>
    <property type="evidence" value="ECO:0007669"/>
    <property type="project" value="TreeGrafter"/>
</dbReference>
<dbReference type="GO" id="GO:0005615">
    <property type="term" value="C:extracellular space"/>
    <property type="evidence" value="ECO:0007669"/>
    <property type="project" value="TreeGrafter"/>
</dbReference>
<dbReference type="SMART" id="SM00708">
    <property type="entry name" value="PhBP"/>
    <property type="match status" value="1"/>
</dbReference>
<evidence type="ECO:0000256" key="2">
    <source>
        <dbReference type="SAM" id="SignalP"/>
    </source>
</evidence>
<evidence type="ECO:0000256" key="1">
    <source>
        <dbReference type="ARBA" id="ARBA00022729"/>
    </source>
</evidence>
<feature type="chain" id="PRO_5016847998" evidence="2">
    <location>
        <begin position="17"/>
        <end position="145"/>
    </location>
</feature>
<dbReference type="AlphaFoldDB" id="A0A343WGW7"/>
<dbReference type="Gene3D" id="1.10.238.20">
    <property type="entry name" value="Pheromone/general odorant binding protein domain"/>
    <property type="match status" value="1"/>
</dbReference>
<dbReference type="InterPro" id="IPR036728">
    <property type="entry name" value="PBP_GOBP_sf"/>
</dbReference>
<dbReference type="Pfam" id="PF01395">
    <property type="entry name" value="PBP_GOBP"/>
    <property type="match status" value="1"/>
</dbReference>
<dbReference type="SUPFAM" id="SSF47565">
    <property type="entry name" value="Insect pheromone/odorant-binding proteins"/>
    <property type="match status" value="1"/>
</dbReference>
<reference evidence="3" key="1">
    <citation type="submission" date="2017-07" db="EMBL/GenBank/DDBJ databases">
        <authorList>
            <person name="Sun Z.S."/>
            <person name="Albrecht U."/>
            <person name="Echele G."/>
            <person name="Lee C.C."/>
        </authorList>
    </citation>
    <scope>NUCLEOTIDE SEQUENCE</scope>
</reference>
<accession>A0A343WGW7</accession>
<keyword evidence="1 2" id="KW-0732">Signal</keyword>
<dbReference type="PANTHER" id="PTHR11857:SF42">
    <property type="entry name" value="GENERAL ODORANT-BINDING PROTEIN 19D-RELATED"/>
    <property type="match status" value="1"/>
</dbReference>
<dbReference type="GO" id="GO:0005549">
    <property type="term" value="F:odorant binding"/>
    <property type="evidence" value="ECO:0007669"/>
    <property type="project" value="InterPro"/>
</dbReference>
<dbReference type="EMBL" id="MF417504">
    <property type="protein sequence ID" value="AWC67991.1"/>
    <property type="molecule type" value="mRNA"/>
</dbReference>
<dbReference type="PANTHER" id="PTHR11857">
    <property type="entry name" value="ODORANT BINDING PROTEIN-RELATED"/>
    <property type="match status" value="1"/>
</dbReference>
<organism evidence="3">
    <name type="scientific">Matsumurasca onukii</name>
    <name type="common">Tea green leafhopper</name>
    <name type="synonym">Empoasca onukii</name>
    <dbReference type="NCBI Taxonomy" id="2912585"/>
    <lineage>
        <taxon>Eukaryota</taxon>
        <taxon>Metazoa</taxon>
        <taxon>Ecdysozoa</taxon>
        <taxon>Arthropoda</taxon>
        <taxon>Hexapoda</taxon>
        <taxon>Insecta</taxon>
        <taxon>Pterygota</taxon>
        <taxon>Neoptera</taxon>
        <taxon>Paraneoptera</taxon>
        <taxon>Hemiptera</taxon>
        <taxon>Auchenorrhyncha</taxon>
        <taxon>Membracoidea</taxon>
        <taxon>Cicadellidae</taxon>
        <taxon>Typhlocybinae</taxon>
        <taxon>Empoascini</taxon>
        <taxon>Matsumurasca</taxon>
    </lineage>
</organism>
<evidence type="ECO:0000313" key="3">
    <source>
        <dbReference type="EMBL" id="AWC67991.1"/>
    </source>
</evidence>
<protein>
    <submittedName>
        <fullName evidence="3">Odorant-binding protein 1</fullName>
    </submittedName>
</protein>
<sequence>MWQLLVVFSLVGVALAEYDALIQDTMQKVQECKQKTGAQEDIDSLVNNLQIPTSPEGKCMVACVLEEMGLMKGDHVDANAVQSFVKTSVPDLPPTLIMMVTFTVTKCAKSGSGHDKCENATAFLNCMCQAAEANMSMFNAMTGHQ</sequence>
<gene>
    <name evidence="3" type="primary">OBP1</name>
</gene>
<dbReference type="InterPro" id="IPR006170">
    <property type="entry name" value="PBP/GOBP"/>
</dbReference>